<proteinExistence type="predicted"/>
<sequence>MYHHTAFYISNKDNKKKLIEGIISGEILSDYIDLKGALFSELTVNKIIEEEKRHGRFDVVTSTKNSLEKSSEGERRKALLAHIISKKPDYIIVDNVFDNLDVNAQENIVSTLSDLSKQISIIQIANRRLDILPFIEKVYKLQEGNLIDDVHLKNQPTQPNFIASIPKYESQIQIKGNTLIKFNDVTINYKDRTIVKNIFWEVKKEEFWHLKGPNGSGKSTLLSLITGDNVKGYNKDVMLFGVKKGSGESVWDIKKKIGYFSSEMLRGFKRLDSIGNMIASGFYDTIGLYKTPTNAQIKITHQWLHVLNMYDIRKKNFLELSRGHQRLVLIARAMVKNPPLLILDEPLTGLDDNDISLFSELINKIAQESNTSILYVSHRKEPGLNPDYIYELIPGECGSIGREITQ</sequence>
<name>A0ABT8WFY8_9FLAO</name>
<comment type="caution">
    <text evidence="5">The sequence shown here is derived from an EMBL/GenBank/DDBJ whole genome shotgun (WGS) entry which is preliminary data.</text>
</comment>
<dbReference type="Proteomes" id="UP001176883">
    <property type="component" value="Unassembled WGS sequence"/>
</dbReference>
<evidence type="ECO:0000313" key="5">
    <source>
        <dbReference type="EMBL" id="MDO5972073.1"/>
    </source>
</evidence>
<dbReference type="RefSeq" id="WP_303279789.1">
    <property type="nucleotide sequence ID" value="NZ_JAUOEK010000183.1"/>
</dbReference>
<keyword evidence="1" id="KW-0813">Transport</keyword>
<keyword evidence="3 5" id="KW-0067">ATP-binding</keyword>
<gene>
    <name evidence="5" type="ORF">Q4Q35_19915</name>
</gene>
<dbReference type="PROSITE" id="PS50893">
    <property type="entry name" value="ABC_TRANSPORTER_2"/>
    <property type="match status" value="1"/>
</dbReference>
<evidence type="ECO:0000313" key="6">
    <source>
        <dbReference type="Proteomes" id="UP001176883"/>
    </source>
</evidence>
<dbReference type="CDD" id="cd00267">
    <property type="entry name" value="ABC_ATPase"/>
    <property type="match status" value="1"/>
</dbReference>
<dbReference type="InterPro" id="IPR027417">
    <property type="entry name" value="P-loop_NTPase"/>
</dbReference>
<feature type="domain" description="ABC transporter" evidence="4">
    <location>
        <begin position="180"/>
        <end position="404"/>
    </location>
</feature>
<accession>A0ABT8WFY8</accession>
<keyword evidence="6" id="KW-1185">Reference proteome</keyword>
<dbReference type="InterPro" id="IPR003593">
    <property type="entry name" value="AAA+_ATPase"/>
</dbReference>
<protein>
    <submittedName>
        <fullName evidence="5">ATP-binding cassette domain-containing protein</fullName>
    </submittedName>
</protein>
<reference evidence="5" key="1">
    <citation type="submission" date="2023-07" db="EMBL/GenBank/DDBJ databases">
        <title>Two novel species in the genus Flavivirga.</title>
        <authorList>
            <person name="Kwon K."/>
        </authorList>
    </citation>
    <scope>NUCLEOTIDE SEQUENCE</scope>
    <source>
        <strain evidence="5">KCTC 52353</strain>
    </source>
</reference>
<dbReference type="PANTHER" id="PTHR43553:SF3">
    <property type="entry name" value="ABC TRANSPORTER ATP-BINDING PROTEIN MODF"/>
    <property type="match status" value="1"/>
</dbReference>
<keyword evidence="2" id="KW-0547">Nucleotide-binding</keyword>
<dbReference type="SUPFAM" id="SSF52540">
    <property type="entry name" value="P-loop containing nucleoside triphosphate hydrolases"/>
    <property type="match status" value="2"/>
</dbReference>
<evidence type="ECO:0000256" key="3">
    <source>
        <dbReference type="ARBA" id="ARBA00022840"/>
    </source>
</evidence>
<dbReference type="InterPro" id="IPR050095">
    <property type="entry name" value="ECF_ABC_transporter_ATP-bd"/>
</dbReference>
<dbReference type="Gene3D" id="3.40.50.300">
    <property type="entry name" value="P-loop containing nucleotide triphosphate hydrolases"/>
    <property type="match status" value="2"/>
</dbReference>
<dbReference type="GO" id="GO:0005524">
    <property type="term" value="F:ATP binding"/>
    <property type="evidence" value="ECO:0007669"/>
    <property type="project" value="UniProtKB-KW"/>
</dbReference>
<evidence type="ECO:0000256" key="2">
    <source>
        <dbReference type="ARBA" id="ARBA00022741"/>
    </source>
</evidence>
<dbReference type="Pfam" id="PF00005">
    <property type="entry name" value="ABC_tran"/>
    <property type="match status" value="1"/>
</dbReference>
<dbReference type="PANTHER" id="PTHR43553">
    <property type="entry name" value="HEAVY METAL TRANSPORTER"/>
    <property type="match status" value="1"/>
</dbReference>
<dbReference type="EMBL" id="JAUOEK010000183">
    <property type="protein sequence ID" value="MDO5972073.1"/>
    <property type="molecule type" value="Genomic_DNA"/>
</dbReference>
<evidence type="ECO:0000259" key="4">
    <source>
        <dbReference type="PROSITE" id="PS50893"/>
    </source>
</evidence>
<evidence type="ECO:0000256" key="1">
    <source>
        <dbReference type="ARBA" id="ARBA00022448"/>
    </source>
</evidence>
<dbReference type="InterPro" id="IPR003439">
    <property type="entry name" value="ABC_transporter-like_ATP-bd"/>
</dbReference>
<dbReference type="SMART" id="SM00382">
    <property type="entry name" value="AAA"/>
    <property type="match status" value="1"/>
</dbReference>
<organism evidence="5 6">
    <name type="scientific">Flavivirga aquimarina</name>
    <dbReference type="NCBI Taxonomy" id="2027862"/>
    <lineage>
        <taxon>Bacteria</taxon>
        <taxon>Pseudomonadati</taxon>
        <taxon>Bacteroidota</taxon>
        <taxon>Flavobacteriia</taxon>
        <taxon>Flavobacteriales</taxon>
        <taxon>Flavobacteriaceae</taxon>
        <taxon>Flavivirga</taxon>
    </lineage>
</organism>